<dbReference type="Gene3D" id="2.30.30.140">
    <property type="match status" value="5"/>
</dbReference>
<feature type="domain" description="RING-type" evidence="6">
    <location>
        <begin position="53"/>
        <end position="105"/>
    </location>
</feature>
<dbReference type="InterPro" id="IPR001841">
    <property type="entry name" value="Znf_RING"/>
</dbReference>
<dbReference type="Pfam" id="PF00567">
    <property type="entry name" value="TUDOR"/>
    <property type="match status" value="4"/>
</dbReference>
<evidence type="ECO:0000313" key="9">
    <source>
        <dbReference type="EMBL" id="JAC98831.1"/>
    </source>
</evidence>
<evidence type="ECO:0000256" key="4">
    <source>
        <dbReference type="PROSITE-ProRule" id="PRU00024"/>
    </source>
</evidence>
<feature type="domain" description="Tudor" evidence="8">
    <location>
        <begin position="1886"/>
        <end position="1946"/>
    </location>
</feature>
<feature type="compositionally biased region" description="Basic residues" evidence="5">
    <location>
        <begin position="505"/>
        <end position="521"/>
    </location>
</feature>
<feature type="compositionally biased region" description="Polar residues" evidence="5">
    <location>
        <begin position="528"/>
        <end position="543"/>
    </location>
</feature>
<sequence>MFSSQKESRKSNAREKTGGKTINTFDKMQGLNQPAKLFDNKFVVTVLRNTRCCPKCRSEYSTNYDLRMGDLHVKSNRPFLLTCGHNMCENCIYQNHQNLVCSVCQLPIVIEKRNNAPTSPSSHALHQKQQRHYAQHKQENFNVRDYFYMNFFLIGELNHLRFYRRESSANNTLMISSHSPSSPTSSGNRTLAPGIQVSPQRFVERCSECELEPAVGLCRQCTVHYCRICYDSIHMYGKALKRHSFVTLDKERQAGKETQLPRPAYCQHHRRVKDRYCHTCKLICCYVCVQKMHKCHHGMLLVNENEGLQDEIGTILESVKMSRENLRKSQKDVKAIELQLEEYATQCLKDVSDYFLQLHSFLQNEEARILEDFHHQCVDPQKTIRDAFSKLGETQSILNKMRSELEQYQQKVPTDIYLRQVFDIYNTQLEQIDCRAQISKLNKNPFIFEVKHDMRKDFAQFFAYRYVDPKIDIRLQSIYSDLNRTFPEAKSDSSDQMDVDCYIEKHKRKNNERNKKKKQQTLRRNDTESGSNSKTSDTSQSQEHLLRDKELVRISYAKSPEHFYVQTKSAIHQIRELSNMYVNFMQNDIIPKVITEGQCYMTYHSDDKQWYRGVVKRALTNDLYKVFLVDIGMQIEVPKVRFCEIDSKSLNIPFAAIRCAIHDLMPVGKSWNEEANNLLIEITNNQFVRVSIVERIKENMLTVDLITTSGEDTISVRESFLYTGLAREMSGAANMLSPLKKISPMARTNQRLPKYSFHNGDMLIVKVTNIETPLMFYVIKLDAIEAALSLKTELNLQYNHPNVTRQPIFVALPQMSCAVRIEDVWHRARIEEIHGGGKISVLLVDEGAQHEVNWRQIFPLINKFRSHKEFAIKCALADVEPLQENSYAWTTEAIREFSQLAANPTLQMTILSTNQPTIRVTLHVCKKHMDINIGAMLVNHGHCVATGESSQVVEVFKTPKKRVSLPLNSLTDGTQFSQGNAKGKELTIQDVKSDANNAVASAKESTSNPMKLLKRTPIKVIHVVDPGEFYIQIASLTTGIAKFHNQLQQAQNVDLSNTSSFSMCSQSPNNWFVGNHCLVYTKYGNCVNKHAPAATSSSPSEWYRAIIISIKSDIDADLYTVFLRDIGATISGITSAQLRVIDNQWDRVTNAVHRCHLACVEPTGGMTAWTHSAIDCFQHTVSSFESLSATLQGKRMPGSNSLPIVLWGTITETEDPLAPCITKHSIINRILVKAGLAHSVQRLDITEQLDKLLEMELAEGEITMEEWNKNFASNVVLKEIDRHAHHPANAFNAFDTDNSMKTDDPDTKNIPDVDFSIDFAIDGKACGEPTVFTSKAPEAWLQSKPLHKSIFAAIPTYVDYEAVIYLHDANDEALLKLIRERIMKTYGEYKLPTTFVPIYTVGQACLVRYHVDKRFYRGIIQKRKKEDFIVQFIDYGNVESVQSSDLLPFAPFPKLPRIAHKYRIEGIRAKSEGGVYTTDVLDIIHVTVVEKLVSIRVAATELQNSIKACNMRLGNMDVAEYLIGAGHVERDTLLTAGSQNKKGDKFNPCYKNLKTMLDIESTTDKIGELTNEYSALPIMEADKMFQFKHIKSDFLELNEDNKSDKETDDDDESDNNDDTVNDCLDQLIYNLDKREDHSDSDDSPNDELNNALSPLQAAQAAQLALQEQQKTRQHSFTPPCKKRMFDSNEYKQLHKQMLLENLYGSENFMKNELAAIQCDNGADGADGTGGLAASWGIGEDDEDAAIVELEQSFALNYWHTTSDETERQKEKDKKKTKEEEKLKRRESEIRNSGSFALRTNPELETSAFDRFYPDETSSVFSHFSGIECFRMPQIPVGKRSFECSVASVVTPTIVQILPHLTEFEYRELELQRRIKHLVKSAPALAQYEPRTICLTQYHKDKKWYRALIRSHNPVAKQVDVLFVDYLNTASVPITQLKQCPLELVSWPLRTIRARLHGLVANPRLREKDIRQALQNIVLKRTLVARIAKESKHLDNSIAISMSDFIRQDGIGSLSTASASGTLSGAGTYQQNTEHIMEVHLYDPDTYARKQKDAYVYLPLIQDSFYSYKNS</sequence>
<reference evidence="9" key="1">
    <citation type="submission" date="2014-11" db="EMBL/GenBank/DDBJ databases">
        <authorList>
            <person name="Geib S."/>
        </authorList>
    </citation>
    <scope>NUCLEOTIDE SEQUENCE</scope>
</reference>
<feature type="region of interest" description="Disordered" evidence="5">
    <location>
        <begin position="1761"/>
        <end position="1787"/>
    </location>
</feature>
<keyword evidence="2 4" id="KW-0863">Zinc-finger</keyword>
<dbReference type="Gene3D" id="3.30.160.60">
    <property type="entry name" value="Classic Zinc Finger"/>
    <property type="match status" value="1"/>
</dbReference>
<dbReference type="InterPro" id="IPR017907">
    <property type="entry name" value="Znf_RING_CS"/>
</dbReference>
<accession>A0A0A1WJ34</accession>
<name>A0A0A1WJ34_ZEUCU</name>
<dbReference type="InterPro" id="IPR013083">
    <property type="entry name" value="Znf_RING/FYVE/PHD"/>
</dbReference>
<dbReference type="InterPro" id="IPR000315">
    <property type="entry name" value="Znf_B-box"/>
</dbReference>
<dbReference type="PROSITE" id="PS50304">
    <property type="entry name" value="TUDOR"/>
    <property type="match status" value="2"/>
</dbReference>
<evidence type="ECO:0000259" key="8">
    <source>
        <dbReference type="PROSITE" id="PS50304"/>
    </source>
</evidence>
<dbReference type="CDD" id="cd19757">
    <property type="entry name" value="Bbox1"/>
    <property type="match status" value="1"/>
</dbReference>
<dbReference type="GO" id="GO:0008270">
    <property type="term" value="F:zinc ion binding"/>
    <property type="evidence" value="ECO:0007669"/>
    <property type="project" value="UniProtKB-KW"/>
</dbReference>
<feature type="region of interest" description="Disordered" evidence="5">
    <location>
        <begin position="1"/>
        <end position="26"/>
    </location>
</feature>
<dbReference type="Gene3D" id="3.30.40.10">
    <property type="entry name" value="Zinc/RING finger domain, C3HC4 (zinc finger)"/>
    <property type="match status" value="1"/>
</dbReference>
<dbReference type="SUPFAM" id="SSF63748">
    <property type="entry name" value="Tudor/PWWP/MBT"/>
    <property type="match status" value="5"/>
</dbReference>
<reference evidence="9" key="2">
    <citation type="journal article" date="2015" name="Gigascience">
        <title>Reconstructing a comprehensive transcriptome assembly of a white-pupal translocated strain of the pest fruit fly Bactrocera cucurbitae.</title>
        <authorList>
            <person name="Sim S.B."/>
            <person name="Calla B."/>
            <person name="Hall B."/>
            <person name="DeRego T."/>
            <person name="Geib S.M."/>
        </authorList>
    </citation>
    <scope>NUCLEOTIDE SEQUENCE</scope>
</reference>
<dbReference type="SMART" id="SM00333">
    <property type="entry name" value="TUDOR"/>
    <property type="match status" value="4"/>
</dbReference>
<feature type="region of interest" description="Disordered" evidence="5">
    <location>
        <begin position="504"/>
        <end position="544"/>
    </location>
</feature>
<evidence type="ECO:0000256" key="5">
    <source>
        <dbReference type="SAM" id="MobiDB-lite"/>
    </source>
</evidence>
<protein>
    <submittedName>
        <fullName evidence="9">RING finger protein 17</fullName>
    </submittedName>
</protein>
<evidence type="ECO:0000259" key="6">
    <source>
        <dbReference type="PROSITE" id="PS50089"/>
    </source>
</evidence>
<feature type="domain" description="B box-type" evidence="7">
    <location>
        <begin position="201"/>
        <end position="248"/>
    </location>
</feature>
<dbReference type="PROSITE" id="PS50089">
    <property type="entry name" value="ZF_RING_2"/>
    <property type="match status" value="1"/>
</dbReference>
<dbReference type="GO" id="GO:0005737">
    <property type="term" value="C:cytoplasm"/>
    <property type="evidence" value="ECO:0007669"/>
    <property type="project" value="UniProtKB-ARBA"/>
</dbReference>
<dbReference type="SUPFAM" id="SSF57850">
    <property type="entry name" value="RING/U-box"/>
    <property type="match status" value="1"/>
</dbReference>
<feature type="compositionally biased region" description="Acidic residues" evidence="5">
    <location>
        <begin position="1606"/>
        <end position="1620"/>
    </location>
</feature>
<dbReference type="Gene3D" id="2.40.50.90">
    <property type="match status" value="5"/>
</dbReference>
<dbReference type="PANTHER" id="PTHR16442">
    <property type="entry name" value="RING FINGER PROTEIN 17"/>
    <property type="match status" value="1"/>
</dbReference>
<evidence type="ECO:0000256" key="3">
    <source>
        <dbReference type="ARBA" id="ARBA00022833"/>
    </source>
</evidence>
<evidence type="ECO:0000259" key="7">
    <source>
        <dbReference type="PROSITE" id="PS50119"/>
    </source>
</evidence>
<dbReference type="CDD" id="cd20379">
    <property type="entry name" value="Tudor_dTUD-like"/>
    <property type="match status" value="2"/>
</dbReference>
<dbReference type="SMART" id="SM00184">
    <property type="entry name" value="RING"/>
    <property type="match status" value="1"/>
</dbReference>
<dbReference type="InterPro" id="IPR002999">
    <property type="entry name" value="Tudor"/>
</dbReference>
<feature type="region of interest" description="Disordered" evidence="5">
    <location>
        <begin position="1599"/>
        <end position="1621"/>
    </location>
</feature>
<evidence type="ECO:0000256" key="1">
    <source>
        <dbReference type="ARBA" id="ARBA00022723"/>
    </source>
</evidence>
<feature type="domain" description="Tudor" evidence="8">
    <location>
        <begin position="1398"/>
        <end position="1456"/>
    </location>
</feature>
<dbReference type="EMBL" id="GBXI01015460">
    <property type="protein sequence ID" value="JAC98831.1"/>
    <property type="molecule type" value="Transcribed_RNA"/>
</dbReference>
<organism evidence="9">
    <name type="scientific">Zeugodacus cucurbitae</name>
    <name type="common">Melon fruit fly</name>
    <name type="synonym">Bactrocera cucurbitae</name>
    <dbReference type="NCBI Taxonomy" id="28588"/>
    <lineage>
        <taxon>Eukaryota</taxon>
        <taxon>Metazoa</taxon>
        <taxon>Ecdysozoa</taxon>
        <taxon>Arthropoda</taxon>
        <taxon>Hexapoda</taxon>
        <taxon>Insecta</taxon>
        <taxon>Pterygota</taxon>
        <taxon>Neoptera</taxon>
        <taxon>Endopterygota</taxon>
        <taxon>Diptera</taxon>
        <taxon>Brachycera</taxon>
        <taxon>Muscomorpha</taxon>
        <taxon>Tephritoidea</taxon>
        <taxon>Tephritidae</taxon>
        <taxon>Zeugodacus</taxon>
        <taxon>Zeugodacus</taxon>
    </lineage>
</organism>
<dbReference type="SUPFAM" id="SSF57845">
    <property type="entry name" value="B-box zinc-binding domain"/>
    <property type="match status" value="1"/>
</dbReference>
<dbReference type="PANTHER" id="PTHR16442:SF1">
    <property type="entry name" value="RING FINGER PROTEIN 17"/>
    <property type="match status" value="1"/>
</dbReference>
<proteinExistence type="predicted"/>
<feature type="compositionally biased region" description="Basic and acidic residues" evidence="5">
    <location>
        <begin position="1"/>
        <end position="18"/>
    </location>
</feature>
<gene>
    <name evidence="9" type="primary">RNF17_0</name>
    <name evidence="9" type="ORF">g.14098</name>
</gene>
<keyword evidence="3" id="KW-0862">Zinc</keyword>
<keyword evidence="1" id="KW-0479">Metal-binding</keyword>
<evidence type="ECO:0000256" key="2">
    <source>
        <dbReference type="ARBA" id="ARBA00022771"/>
    </source>
</evidence>
<dbReference type="InterPro" id="IPR035437">
    <property type="entry name" value="SNase_OB-fold_sf"/>
</dbReference>
<dbReference type="PROSITE" id="PS50119">
    <property type="entry name" value="ZF_BBOX"/>
    <property type="match status" value="1"/>
</dbReference>
<dbReference type="SMART" id="SM00336">
    <property type="entry name" value="BBOX"/>
    <property type="match status" value="2"/>
</dbReference>
<dbReference type="PROSITE" id="PS00518">
    <property type="entry name" value="ZF_RING_1"/>
    <property type="match status" value="1"/>
</dbReference>